<evidence type="ECO:0000313" key="5">
    <source>
        <dbReference type="Proteomes" id="UP000241890"/>
    </source>
</evidence>
<dbReference type="InParanoid" id="A0A2R5GCG2"/>
<feature type="domain" description="Regulator of MON1-CCZ1 complex N-terminal" evidence="3">
    <location>
        <begin position="30"/>
        <end position="113"/>
    </location>
</feature>
<proteinExistence type="predicted"/>
<reference evidence="4 5" key="1">
    <citation type="submission" date="2017-12" db="EMBL/GenBank/DDBJ databases">
        <title>Sequencing, de novo assembly and annotation of complete genome of a new Thraustochytrid species, strain FCC1311.</title>
        <authorList>
            <person name="Sedici K."/>
            <person name="Godart F."/>
            <person name="Aiese Cigliano R."/>
            <person name="Sanseverino W."/>
            <person name="Barakat M."/>
            <person name="Ortet P."/>
            <person name="Marechal E."/>
            <person name="Cagnac O."/>
            <person name="Amato A."/>
        </authorList>
    </citation>
    <scope>NUCLEOTIDE SEQUENCE [LARGE SCALE GENOMIC DNA]</scope>
</reference>
<sequence>MAATAGRAATRGWLEISKTAIDVDFSGHKVWYDSANEQLVLMKKNVYYTLALQFGAKVSPPLNFVHAGPVLDVKFSPCKRFLAIQRNDTTIEVVDLVLATETRLTCRPKRGNLVLRGGVLWLQREAQVSKSTRLDAEAEDLPCLCIVARSGLEVHRLPNTERGEDSCKLLGTIKHTIHCFWHLPEQQLLVLATGNGTEMRPYQFQSGHLPIKLAKFFLPKLPAARNLLLTKLYGSMYAIETLNASRRLNVYRLGRESSSRVRELELSSSGSVYLSIVDNLICVHNMEARFTSIYDILAETSLPCVAPRAIHRAWSRPDGRISTTPTSGTAKSSDAGTDGSPGGSGGDNTVSVEELVLHEGDSIGLEPVEGAVSDAQALEPGALCAAKLTQMALSDTSATDSLVGLVLTEIDGESLSEVPFDDVVDRIDEADRPVRISLSSAPSSSHGHDTELGDNADEVAARAIRDEDLLYSTSWVFLAPHWILDSKMGHLWRLELNLDSVPGEALCVAREQALATDAEMEEPSFVLRDPRRLVRFLLRRACRPPVSSVSEFAFGATKRDASAYCKAILLHCLRALMASKSSSPDVLLMMFNQMNVVYLRALRERASMAAQAPPPAHHGSGGSTSSFKFRGSFPSAPSARPSAQSSPAITGRNESQAQQVQAGPGADPTILGGTALSDSSAGVGGGDVAKIGADQGDGNGGGEGNDRSFSLPRASSLLTAGSTSVRTRFTSSIGSKRRSAILESMSRFAGGSGAIVSSPEATSLQTKSARDELEEGRTILQSPHPQSKLRGGASGAIAAGANADASASAGAGAGAGVAVTSATGPSLHVETGRTRDATERGVRGDGAARDGDEKAQIVVSKRELLKRTSTFMTSASSFAGDKSQRVLMQLMSDFRAAGRIALKDIRCYNRSAVVLQIDVFTWVFMPLMPDTADTTEGAVACARISTYLLAYIQSLQAYEIPTEKYIHELLSWLLVVGRREHVLRQLLQHHVPTDSRRLSRALLEASATYPAFWELALDMMHRLGHHDLIIRALLDRDQLVAALQVIHHHPQYLLGETQHGSSALPDGVTLVSASDLFDCALRNAAAREGAPGPFFALYSFFMSVSPRTVTAMGNRPSPLAMEIVDLEARLRQVLGATDAAPLAEALGVC</sequence>
<feature type="compositionally biased region" description="Basic and acidic residues" evidence="1">
    <location>
        <begin position="830"/>
        <end position="853"/>
    </location>
</feature>
<protein>
    <submittedName>
        <fullName evidence="4">Mic1 domain-containing protein DDB_G0286707</fullName>
    </submittedName>
</protein>
<accession>A0A2R5GCG2</accession>
<dbReference type="GO" id="GO:0035658">
    <property type="term" value="C:Mon1-Ccz1 complex"/>
    <property type="evidence" value="ECO:0007669"/>
    <property type="project" value="InterPro"/>
</dbReference>
<dbReference type="InterPro" id="IPR040371">
    <property type="entry name" value="RMC1"/>
</dbReference>
<dbReference type="InterPro" id="IPR009755">
    <property type="entry name" value="RMC1_C"/>
</dbReference>
<feature type="compositionally biased region" description="Polar residues" evidence="1">
    <location>
        <begin position="321"/>
        <end position="331"/>
    </location>
</feature>
<dbReference type="EMBL" id="BEYU01000046">
    <property type="protein sequence ID" value="GBG28667.1"/>
    <property type="molecule type" value="Genomic_DNA"/>
</dbReference>
<dbReference type="PANTHER" id="PTHR12897">
    <property type="entry name" value="COLON CANCER-ASSOCIATED PROTEIN MIC1"/>
    <property type="match status" value="1"/>
</dbReference>
<feature type="compositionally biased region" description="Low complexity" evidence="1">
    <location>
        <begin position="632"/>
        <end position="648"/>
    </location>
</feature>
<evidence type="ECO:0000256" key="1">
    <source>
        <dbReference type="SAM" id="MobiDB-lite"/>
    </source>
</evidence>
<dbReference type="Pfam" id="PF07035">
    <property type="entry name" value="RMC1_C"/>
    <property type="match status" value="1"/>
</dbReference>
<gene>
    <name evidence="4" type="ORF">FCC1311_048882</name>
</gene>
<dbReference type="PANTHER" id="PTHR12897:SF4">
    <property type="entry name" value="REGULATOR OF MON1-CCZ1 COMPLEX"/>
    <property type="match status" value="1"/>
</dbReference>
<evidence type="ECO:0000313" key="4">
    <source>
        <dbReference type="EMBL" id="GBG28667.1"/>
    </source>
</evidence>
<dbReference type="GO" id="GO:0010506">
    <property type="term" value="P:regulation of autophagy"/>
    <property type="evidence" value="ECO:0007669"/>
    <property type="project" value="InterPro"/>
</dbReference>
<dbReference type="Pfam" id="PF21029">
    <property type="entry name" value="RMC1_N"/>
    <property type="match status" value="1"/>
</dbReference>
<dbReference type="InterPro" id="IPR049040">
    <property type="entry name" value="RMC1_N"/>
</dbReference>
<dbReference type="GO" id="GO:0031902">
    <property type="term" value="C:late endosome membrane"/>
    <property type="evidence" value="ECO:0007669"/>
    <property type="project" value="TreeGrafter"/>
</dbReference>
<feature type="region of interest" description="Disordered" evidence="1">
    <location>
        <begin position="751"/>
        <end position="793"/>
    </location>
</feature>
<organism evidence="4 5">
    <name type="scientific">Hondaea fermentalgiana</name>
    <dbReference type="NCBI Taxonomy" id="2315210"/>
    <lineage>
        <taxon>Eukaryota</taxon>
        <taxon>Sar</taxon>
        <taxon>Stramenopiles</taxon>
        <taxon>Bigyra</taxon>
        <taxon>Labyrinthulomycetes</taxon>
        <taxon>Thraustochytrida</taxon>
        <taxon>Thraustochytriidae</taxon>
        <taxon>Hondaea</taxon>
    </lineage>
</organism>
<feature type="region of interest" description="Disordered" evidence="1">
    <location>
        <begin position="824"/>
        <end position="853"/>
    </location>
</feature>
<feature type="compositionally biased region" description="Basic and acidic residues" evidence="1">
    <location>
        <begin position="768"/>
        <end position="777"/>
    </location>
</feature>
<dbReference type="GO" id="GO:0005765">
    <property type="term" value="C:lysosomal membrane"/>
    <property type="evidence" value="ECO:0007669"/>
    <property type="project" value="TreeGrafter"/>
</dbReference>
<comment type="caution">
    <text evidence="4">The sequence shown here is derived from an EMBL/GenBank/DDBJ whole genome shotgun (WGS) entry which is preliminary data.</text>
</comment>
<feature type="domain" description="Mic1" evidence="2">
    <location>
        <begin position="911"/>
        <end position="1050"/>
    </location>
</feature>
<evidence type="ECO:0000259" key="3">
    <source>
        <dbReference type="Pfam" id="PF21029"/>
    </source>
</evidence>
<dbReference type="AlphaFoldDB" id="A0A2R5GCG2"/>
<feature type="compositionally biased region" description="Polar residues" evidence="1">
    <location>
        <begin position="652"/>
        <end position="661"/>
    </location>
</feature>
<feature type="region of interest" description="Disordered" evidence="1">
    <location>
        <begin position="316"/>
        <end position="349"/>
    </location>
</feature>
<evidence type="ECO:0000259" key="2">
    <source>
        <dbReference type="Pfam" id="PF07035"/>
    </source>
</evidence>
<dbReference type="Proteomes" id="UP000241890">
    <property type="component" value="Unassembled WGS sequence"/>
</dbReference>
<feature type="region of interest" description="Disordered" evidence="1">
    <location>
        <begin position="609"/>
        <end position="711"/>
    </location>
</feature>
<dbReference type="OrthoDB" id="26384at2759"/>
<name>A0A2R5GCG2_9STRA</name>
<keyword evidence="5" id="KW-1185">Reference proteome</keyword>